<dbReference type="OrthoDB" id="5243804at2"/>
<keyword evidence="1" id="KW-0472">Membrane</keyword>
<evidence type="ECO:0000256" key="1">
    <source>
        <dbReference type="SAM" id="Phobius"/>
    </source>
</evidence>
<protein>
    <recommendedName>
        <fullName evidence="2">EamA domain-containing protein</fullName>
    </recommendedName>
</protein>
<dbReference type="AlphaFoldDB" id="A0A1P8MUZ4"/>
<dbReference type="SUPFAM" id="SSF103481">
    <property type="entry name" value="Multidrug resistance efflux transporter EmrE"/>
    <property type="match status" value="2"/>
</dbReference>
<feature type="transmembrane region" description="Helical" evidence="1">
    <location>
        <begin position="69"/>
        <end position="92"/>
    </location>
</feature>
<feature type="transmembrane region" description="Helical" evidence="1">
    <location>
        <begin position="225"/>
        <end position="246"/>
    </location>
</feature>
<feature type="domain" description="EamA" evidence="2">
    <location>
        <begin position="161"/>
        <end position="297"/>
    </location>
</feature>
<dbReference type="Proteomes" id="UP000186336">
    <property type="component" value="Chromosome"/>
</dbReference>
<dbReference type="InterPro" id="IPR037185">
    <property type="entry name" value="EmrE-like"/>
</dbReference>
<feature type="transmembrane region" description="Helical" evidence="1">
    <location>
        <begin position="161"/>
        <end position="179"/>
    </location>
</feature>
<keyword evidence="1" id="KW-0812">Transmembrane</keyword>
<evidence type="ECO:0000313" key="3">
    <source>
        <dbReference type="EMBL" id="APX11920.1"/>
    </source>
</evidence>
<dbReference type="RefSeq" id="WP_076627805.1">
    <property type="nucleotide sequence ID" value="NZ_CP019312.1"/>
</dbReference>
<dbReference type="STRING" id="299262.BWR18_09710"/>
<reference evidence="3 4" key="1">
    <citation type="submission" date="2017-01" db="EMBL/GenBank/DDBJ databases">
        <title>Complete genome of Tateyamaria omphalii DOK1-4 isolated from seawater in Dokdo.</title>
        <authorList>
            <person name="Kim J.H."/>
            <person name="Chi W.-J."/>
        </authorList>
    </citation>
    <scope>NUCLEOTIDE SEQUENCE [LARGE SCALE GENOMIC DNA]</scope>
    <source>
        <strain evidence="3 4">DOK1-4</strain>
    </source>
</reference>
<dbReference type="Pfam" id="PF00892">
    <property type="entry name" value="EamA"/>
    <property type="match status" value="1"/>
</dbReference>
<feature type="transmembrane region" description="Helical" evidence="1">
    <location>
        <begin position="42"/>
        <end position="62"/>
    </location>
</feature>
<dbReference type="InterPro" id="IPR000620">
    <property type="entry name" value="EamA_dom"/>
</dbReference>
<name>A0A1P8MUZ4_9RHOB</name>
<feature type="transmembrane region" description="Helical" evidence="1">
    <location>
        <begin position="252"/>
        <end position="274"/>
    </location>
</feature>
<feature type="transmembrane region" description="Helical" evidence="1">
    <location>
        <begin position="283"/>
        <end position="299"/>
    </location>
</feature>
<dbReference type="EMBL" id="CP019312">
    <property type="protein sequence ID" value="APX11920.1"/>
    <property type="molecule type" value="Genomic_DNA"/>
</dbReference>
<proteinExistence type="predicted"/>
<organism evidence="3 4">
    <name type="scientific">Tateyamaria omphalii</name>
    <dbReference type="NCBI Taxonomy" id="299262"/>
    <lineage>
        <taxon>Bacteria</taxon>
        <taxon>Pseudomonadati</taxon>
        <taxon>Pseudomonadota</taxon>
        <taxon>Alphaproteobacteria</taxon>
        <taxon>Rhodobacterales</taxon>
        <taxon>Roseobacteraceae</taxon>
        <taxon>Tateyamaria</taxon>
    </lineage>
</organism>
<accession>A0A1P8MUZ4</accession>
<sequence length="300" mass="32039">MTLWIPITVAAALFQTLRFMLQRQLALGTLSAAGATLARFLYSSPLVAVLIVIYMGATAQAWPEFGPRFWLFGALGGVAQILATVATVRLFQARNFAVGITFKKTEVMQAVLVGWVLLGDAVSWAGFAAIGLGLVGVLLLSAPPGMVRWGWRELANRSTGLGLTAGLFFAVSGVCYRGASLSLDLADPFARAGLTLAAVTAMQTVAMMAWLRWREPGQVAAVWSARRVAVWVGLMSMAGSFCWFTAFTLQNAAYVNAVGQVELVMSALASVLIFREAISAREWMGMAVLLASILLLVAVI</sequence>
<feature type="transmembrane region" description="Helical" evidence="1">
    <location>
        <begin position="191"/>
        <end position="213"/>
    </location>
</feature>
<keyword evidence="4" id="KW-1185">Reference proteome</keyword>
<keyword evidence="1" id="KW-1133">Transmembrane helix</keyword>
<dbReference type="GO" id="GO:0016020">
    <property type="term" value="C:membrane"/>
    <property type="evidence" value="ECO:0007669"/>
    <property type="project" value="InterPro"/>
</dbReference>
<gene>
    <name evidence="3" type="ORF">BWR18_09710</name>
</gene>
<evidence type="ECO:0000313" key="4">
    <source>
        <dbReference type="Proteomes" id="UP000186336"/>
    </source>
</evidence>
<feature type="transmembrane region" description="Helical" evidence="1">
    <location>
        <begin position="112"/>
        <end position="140"/>
    </location>
</feature>
<evidence type="ECO:0000259" key="2">
    <source>
        <dbReference type="Pfam" id="PF00892"/>
    </source>
</evidence>
<dbReference type="KEGG" id="tom:BWR18_09710"/>